<gene>
    <name evidence="1" type="ORF">CDL15_Pgr013247</name>
</gene>
<sequence>MQPEFRTSHGRWLDVFEKENVAATVKGSGWTPSDLSRSSSCNTWKIINVIKAMAGGFQWASVVAVSPWAAEGSGRRALQPCQWQEKVAPVGPRMLACGRKPNIGRQQLRSDRSWSWNLDYLVCHRVPAMAARLWIAEGRGLYKRSWVVETVASSFRFQSVRVGIMILGYGFPSSWLPFSAPAQSRAIPVLLDPVPLFDHCRSPEPKPSRRKLRPVARVRRRCQAGRDRRAWWLSGSMGGGSARVFLAWREESGGEGEVDSAQVDFGFARSNLGPFQF</sequence>
<proteinExistence type="predicted"/>
<comment type="caution">
    <text evidence="1">The sequence shown here is derived from an EMBL/GenBank/DDBJ whole genome shotgun (WGS) entry which is preliminary data.</text>
</comment>
<organism evidence="1 2">
    <name type="scientific">Punica granatum</name>
    <name type="common">Pomegranate</name>
    <dbReference type="NCBI Taxonomy" id="22663"/>
    <lineage>
        <taxon>Eukaryota</taxon>
        <taxon>Viridiplantae</taxon>
        <taxon>Streptophyta</taxon>
        <taxon>Embryophyta</taxon>
        <taxon>Tracheophyta</taxon>
        <taxon>Spermatophyta</taxon>
        <taxon>Magnoliopsida</taxon>
        <taxon>eudicotyledons</taxon>
        <taxon>Gunneridae</taxon>
        <taxon>Pentapetalae</taxon>
        <taxon>rosids</taxon>
        <taxon>malvids</taxon>
        <taxon>Myrtales</taxon>
        <taxon>Lythraceae</taxon>
        <taxon>Punica</taxon>
    </lineage>
</organism>
<evidence type="ECO:0000313" key="2">
    <source>
        <dbReference type="Proteomes" id="UP000197138"/>
    </source>
</evidence>
<reference evidence="2" key="1">
    <citation type="journal article" date="2017" name="Plant J.">
        <title>The pomegranate (Punica granatum L.) genome and the genomics of punicalagin biosynthesis.</title>
        <authorList>
            <person name="Qin G."/>
            <person name="Xu C."/>
            <person name="Ming R."/>
            <person name="Tang H."/>
            <person name="Guyot R."/>
            <person name="Kramer E.M."/>
            <person name="Hu Y."/>
            <person name="Yi X."/>
            <person name="Qi Y."/>
            <person name="Xu X."/>
            <person name="Gao Z."/>
            <person name="Pan H."/>
            <person name="Jian J."/>
            <person name="Tian Y."/>
            <person name="Yue Z."/>
            <person name="Xu Y."/>
        </authorList>
    </citation>
    <scope>NUCLEOTIDE SEQUENCE [LARGE SCALE GENOMIC DNA]</scope>
    <source>
        <strain evidence="2">cv. Dabenzi</strain>
    </source>
</reference>
<dbReference type="AlphaFoldDB" id="A0A218WP03"/>
<name>A0A218WP03_PUNGR</name>
<dbReference type="Proteomes" id="UP000197138">
    <property type="component" value="Unassembled WGS sequence"/>
</dbReference>
<protein>
    <submittedName>
        <fullName evidence="1">Uncharacterized protein</fullName>
    </submittedName>
</protein>
<evidence type="ECO:0000313" key="1">
    <source>
        <dbReference type="EMBL" id="OWM74343.1"/>
    </source>
</evidence>
<dbReference type="EMBL" id="MTKT01003779">
    <property type="protein sequence ID" value="OWM74343.1"/>
    <property type="molecule type" value="Genomic_DNA"/>
</dbReference>
<accession>A0A218WP03</accession>